<organism evidence="3 4">
    <name type="scientific">Syncephalis pseudoplumigaleata</name>
    <dbReference type="NCBI Taxonomy" id="1712513"/>
    <lineage>
        <taxon>Eukaryota</taxon>
        <taxon>Fungi</taxon>
        <taxon>Fungi incertae sedis</taxon>
        <taxon>Zoopagomycota</taxon>
        <taxon>Zoopagomycotina</taxon>
        <taxon>Zoopagomycetes</taxon>
        <taxon>Zoopagales</taxon>
        <taxon>Piptocephalidaceae</taxon>
        <taxon>Syncephalis</taxon>
    </lineage>
</organism>
<name>A0A4P9Z1H2_9FUNG</name>
<gene>
    <name evidence="3" type="ORF">SYNPS1DRAFT_27966</name>
</gene>
<reference evidence="4" key="1">
    <citation type="journal article" date="2018" name="Nat. Microbiol.">
        <title>Leveraging single-cell genomics to expand the fungal tree of life.</title>
        <authorList>
            <person name="Ahrendt S.R."/>
            <person name="Quandt C.A."/>
            <person name="Ciobanu D."/>
            <person name="Clum A."/>
            <person name="Salamov A."/>
            <person name="Andreopoulos B."/>
            <person name="Cheng J.F."/>
            <person name="Woyke T."/>
            <person name="Pelin A."/>
            <person name="Henrissat B."/>
            <person name="Reynolds N.K."/>
            <person name="Benny G.L."/>
            <person name="Smith M.E."/>
            <person name="James T.Y."/>
            <person name="Grigoriev I.V."/>
        </authorList>
    </citation>
    <scope>NUCLEOTIDE SEQUENCE [LARGE SCALE GENOMIC DNA]</scope>
    <source>
        <strain evidence="4">Benny S71-1</strain>
    </source>
</reference>
<dbReference type="PANTHER" id="PTHR10540:SF8">
    <property type="entry name" value="COP9 SIGNALOSOME COMPLEX SUBUNIT 6"/>
    <property type="match status" value="1"/>
</dbReference>
<keyword evidence="4" id="KW-1185">Reference proteome</keyword>
<evidence type="ECO:0000313" key="3">
    <source>
        <dbReference type="EMBL" id="RKP26343.1"/>
    </source>
</evidence>
<dbReference type="EMBL" id="KZ989449">
    <property type="protein sequence ID" value="RKP26343.1"/>
    <property type="molecule type" value="Genomic_DNA"/>
</dbReference>
<feature type="domain" description="EIF3F/CSN6-like C-terminal" evidence="2">
    <location>
        <begin position="9"/>
        <end position="126"/>
    </location>
</feature>
<dbReference type="InterPro" id="IPR024969">
    <property type="entry name" value="EIF3F/CSN6-like_C"/>
</dbReference>
<sequence length="141" mass="15777">MAYTLETAEAERIAVDHVAKLGTQGTTVPGEQVSSVVSQLTNQRGAVQMLHDRVGLLRDYVKAVQQGELEKDMHLLREIAGLCQQMPVVEEGDRWHCAYGRESEDALLVAHLGTLTKAIHHLHELVIKRSMIAERRMDQRG</sequence>
<evidence type="ECO:0000259" key="2">
    <source>
        <dbReference type="Pfam" id="PF13012"/>
    </source>
</evidence>
<evidence type="ECO:0000313" key="4">
    <source>
        <dbReference type="Proteomes" id="UP000278143"/>
    </source>
</evidence>
<comment type="similarity">
    <text evidence="1">Belongs to the peptidase M67A family. CSN6 subfamily.</text>
</comment>
<accession>A0A4P9Z1H2</accession>
<protein>
    <submittedName>
        <fullName evidence="3">Rpn11/EIF3F C-terminal domain-containing protein</fullName>
    </submittedName>
</protein>
<dbReference type="Pfam" id="PF13012">
    <property type="entry name" value="MitMem_reg"/>
    <property type="match status" value="1"/>
</dbReference>
<proteinExistence type="inferred from homology"/>
<dbReference type="PANTHER" id="PTHR10540">
    <property type="entry name" value="EUKARYOTIC TRANSLATION INITIATION FACTOR 3 SUBUNIT F-RELATED"/>
    <property type="match status" value="1"/>
</dbReference>
<dbReference type="OrthoDB" id="1378at2759"/>
<dbReference type="Proteomes" id="UP000278143">
    <property type="component" value="Unassembled WGS sequence"/>
</dbReference>
<dbReference type="AlphaFoldDB" id="A0A4P9Z1H2"/>
<dbReference type="GO" id="GO:0008180">
    <property type="term" value="C:COP9 signalosome"/>
    <property type="evidence" value="ECO:0007669"/>
    <property type="project" value="TreeGrafter"/>
</dbReference>
<evidence type="ECO:0000256" key="1">
    <source>
        <dbReference type="ARBA" id="ARBA00010893"/>
    </source>
</evidence>